<accession>A0ABQ9YG95</accession>
<protein>
    <submittedName>
        <fullName evidence="2">Importin subunit beta-1</fullName>
    </submittedName>
</protein>
<name>A0ABQ9YG95_9EUKA</name>
<evidence type="ECO:0000313" key="3">
    <source>
        <dbReference type="Proteomes" id="UP001281761"/>
    </source>
</evidence>
<comment type="caution">
    <text evidence="2">The sequence shown here is derived from an EMBL/GenBank/DDBJ whole genome shotgun (WGS) entry which is preliminary data.</text>
</comment>
<sequence>MNHVAEANAQLDQIEATGFPVYMKLLFDEFQDPSKTENSRNIALVLLTRCLTSPSPSRRKQQAQRWLETFNEDARNVMKGALINTLQTASRGIARSAARVASLIAVIEIPCGQWNDFFPIMEQNLGQQTNLNAYHAFLTCLGYTCQDLDKSMQIEDPSVILRSVCPFIDPERGLELNEVAINALNNSIEFCRADFALEKDRGFLIGVMINSCDSKSTFVRSQAYQCLTKTFGLFYPLLDTNNFTLLFNMIMTHLPHETDELITSILEILHQLAEVENIIKTTNSYPPKTLRYSLSLQQLSQYQSGNAMLLNACKQIYMPIFPLLCLILQSKPDDYDNPDWDKFHSASLLLNNLVRVIGDEAAESVMNYVNANINSTTGPLRDAALQALGCIFNGTTRSLVFQVIDSHFMSILGVLRSDPSSIIRDTAAHLVNKISTDLPEIVGKHFLAFVEIIKEGLHPNNSLFIRRQMGSTLQHIMRGGSAGAIPSTWIVEHFSILFELILQNMLQAPNQMFLDSMLDTAHRLIVSMPIQQFELLGKTMTSLMQLIEGNATQLEQHILMALLTTVTYFQLNLRQQFNTIAPKYSTVLLTMCNTSDTAILEEVLNCLQLSAINLGAMYYTNFSKFTPFIHHCLSMDVRPILKMATLLVHDIALVQSLSLIDTLLGFVDPVMRLLNLADGDELDLISDALQALTNLASSLKDRSFPFLQSLLNNIIKACLVHVSDDIRMNLKVKDVLGIEEKLINVQKLHRTALESFIILIMSFQQENSSPNCFGLMVQNSADICRAVCVCMMEGMSPIIFPNGLHFESIGQINVMEVDFLNQYPLAMSGINSVEDLVASEILPVETVSCGILVLNKLLFLLKDLDPSCVFSGVTQEFVMLCANLPQDSLLGQKFMKEIKAPGIVIQRFFQETRR</sequence>
<proteinExistence type="predicted"/>
<evidence type="ECO:0000313" key="2">
    <source>
        <dbReference type="EMBL" id="KAK2962661.1"/>
    </source>
</evidence>
<keyword evidence="3" id="KW-1185">Reference proteome</keyword>
<dbReference type="SUPFAM" id="SSF48371">
    <property type="entry name" value="ARM repeat"/>
    <property type="match status" value="1"/>
</dbReference>
<evidence type="ECO:0000259" key="1">
    <source>
        <dbReference type="PROSITE" id="PS50166"/>
    </source>
</evidence>
<dbReference type="InterPro" id="IPR011989">
    <property type="entry name" value="ARM-like"/>
</dbReference>
<reference evidence="2 3" key="1">
    <citation type="journal article" date="2022" name="bioRxiv">
        <title>Genomics of Preaxostyla Flagellates Illuminates Evolutionary Transitions and the Path Towards Mitochondrial Loss.</title>
        <authorList>
            <person name="Novak L.V.F."/>
            <person name="Treitli S.C."/>
            <person name="Pyrih J."/>
            <person name="Halakuc P."/>
            <person name="Pipaliya S.V."/>
            <person name="Vacek V."/>
            <person name="Brzon O."/>
            <person name="Soukal P."/>
            <person name="Eme L."/>
            <person name="Dacks J.B."/>
            <person name="Karnkowska A."/>
            <person name="Elias M."/>
            <person name="Hampl V."/>
        </authorList>
    </citation>
    <scope>NUCLEOTIDE SEQUENCE [LARGE SCALE GENOMIC DNA]</scope>
    <source>
        <strain evidence="2">NAU3</strain>
        <tissue evidence="2">Gut</tissue>
    </source>
</reference>
<dbReference type="PROSITE" id="PS50166">
    <property type="entry name" value="IMPORTIN_B_NT"/>
    <property type="match status" value="1"/>
</dbReference>
<feature type="domain" description="Importin N-terminal" evidence="1">
    <location>
        <begin position="7"/>
        <end position="88"/>
    </location>
</feature>
<gene>
    <name evidence="2" type="ORF">BLNAU_2494</name>
</gene>
<dbReference type="Pfam" id="PF03810">
    <property type="entry name" value="IBN_N"/>
    <property type="match status" value="1"/>
</dbReference>
<dbReference type="Proteomes" id="UP001281761">
    <property type="component" value="Unassembled WGS sequence"/>
</dbReference>
<dbReference type="Gene3D" id="1.25.10.10">
    <property type="entry name" value="Leucine-rich Repeat Variant"/>
    <property type="match status" value="1"/>
</dbReference>
<dbReference type="EMBL" id="JARBJD010000010">
    <property type="protein sequence ID" value="KAK2962661.1"/>
    <property type="molecule type" value="Genomic_DNA"/>
</dbReference>
<dbReference type="InterPro" id="IPR016024">
    <property type="entry name" value="ARM-type_fold"/>
</dbReference>
<dbReference type="InterPro" id="IPR001494">
    <property type="entry name" value="Importin-beta_N"/>
</dbReference>
<organism evidence="2 3">
    <name type="scientific">Blattamonas nauphoetae</name>
    <dbReference type="NCBI Taxonomy" id="2049346"/>
    <lineage>
        <taxon>Eukaryota</taxon>
        <taxon>Metamonada</taxon>
        <taxon>Preaxostyla</taxon>
        <taxon>Oxymonadida</taxon>
        <taxon>Blattamonas</taxon>
    </lineage>
</organism>